<accession>A0ABM4CW64</accession>
<sequence>MCQRIKKKILFFILSLLAASDFLISVLPYFSCQHFFQPNISPINFCIGMVGTTTGELSMNKAFTLSNKKESSNQSKVVTERMIERSICFFSLLLYAILLLTCLRDEPSINPEIHIKKKMRSCLFRASIFGLIFIGTVIKFVVAIHNNRLLTFNENSFWQLTYYLNFPLLFCILLFFCQQIYSLNTERSSI</sequence>
<dbReference type="RefSeq" id="XP_065666184.1">
    <property type="nucleotide sequence ID" value="XM_065810112.1"/>
</dbReference>
<proteinExistence type="predicted"/>
<feature type="transmembrane region" description="Helical" evidence="1">
    <location>
        <begin position="82"/>
        <end position="103"/>
    </location>
</feature>
<protein>
    <submittedName>
        <fullName evidence="3">Uncharacterized protein LOC136087403</fullName>
    </submittedName>
</protein>
<organism evidence="2 3">
    <name type="scientific">Hydra vulgaris</name>
    <name type="common">Hydra</name>
    <name type="synonym">Hydra attenuata</name>
    <dbReference type="NCBI Taxonomy" id="6087"/>
    <lineage>
        <taxon>Eukaryota</taxon>
        <taxon>Metazoa</taxon>
        <taxon>Cnidaria</taxon>
        <taxon>Hydrozoa</taxon>
        <taxon>Hydroidolina</taxon>
        <taxon>Anthoathecata</taxon>
        <taxon>Aplanulata</taxon>
        <taxon>Hydridae</taxon>
        <taxon>Hydra</taxon>
    </lineage>
</organism>
<keyword evidence="1" id="KW-0812">Transmembrane</keyword>
<keyword evidence="1" id="KW-0472">Membrane</keyword>
<keyword evidence="1" id="KW-1133">Transmembrane helix</keyword>
<keyword evidence="2" id="KW-1185">Reference proteome</keyword>
<name>A0ABM4CW64_HYDVU</name>
<evidence type="ECO:0000313" key="2">
    <source>
        <dbReference type="Proteomes" id="UP001652625"/>
    </source>
</evidence>
<evidence type="ECO:0000313" key="3">
    <source>
        <dbReference type="RefSeq" id="XP_065666184.1"/>
    </source>
</evidence>
<gene>
    <name evidence="3" type="primary">LOC136087403</name>
</gene>
<feature type="transmembrane region" description="Helical" evidence="1">
    <location>
        <begin position="123"/>
        <end position="142"/>
    </location>
</feature>
<reference evidence="3" key="1">
    <citation type="submission" date="2025-08" db="UniProtKB">
        <authorList>
            <consortium name="RefSeq"/>
        </authorList>
    </citation>
    <scope>IDENTIFICATION</scope>
</reference>
<feature type="transmembrane region" description="Helical" evidence="1">
    <location>
        <begin position="9"/>
        <end position="30"/>
    </location>
</feature>
<dbReference type="GeneID" id="136087403"/>
<evidence type="ECO:0000256" key="1">
    <source>
        <dbReference type="SAM" id="Phobius"/>
    </source>
</evidence>
<feature type="transmembrane region" description="Helical" evidence="1">
    <location>
        <begin position="162"/>
        <end position="181"/>
    </location>
</feature>
<dbReference type="Proteomes" id="UP001652625">
    <property type="component" value="Chromosome 11"/>
</dbReference>